<dbReference type="RefSeq" id="WP_222158517.1">
    <property type="nucleotide sequence ID" value="NZ_CP081864.1"/>
</dbReference>
<gene>
    <name evidence="1" type="ORF">K6K13_19855</name>
</gene>
<name>A0ABX9AJS3_9ENTR</name>
<evidence type="ECO:0000313" key="2">
    <source>
        <dbReference type="Proteomes" id="UP000825886"/>
    </source>
</evidence>
<sequence>MNGVANMIMHVKPNSRALLEMTVGNYSAANQEMLFVHKSDKSCNTHISQIVWIYRDVVDEHGFPGNELDAMYFDMEQNAFIRNTKQSKDYFTLRKRC</sequence>
<evidence type="ECO:0000313" key="1">
    <source>
        <dbReference type="EMBL" id="QZN95417.1"/>
    </source>
</evidence>
<organism evidence="1 2">
    <name type="scientific">Symbiopectobacterium purcellii</name>
    <dbReference type="NCBI Taxonomy" id="2871826"/>
    <lineage>
        <taxon>Bacteria</taxon>
        <taxon>Pseudomonadati</taxon>
        <taxon>Pseudomonadota</taxon>
        <taxon>Gammaproteobacteria</taxon>
        <taxon>Enterobacterales</taxon>
        <taxon>Enterobacteriaceae</taxon>
    </lineage>
</organism>
<protein>
    <submittedName>
        <fullName evidence="1">Uncharacterized protein</fullName>
    </submittedName>
</protein>
<accession>A0ABX9AJS3</accession>
<reference evidence="1 2" key="1">
    <citation type="submission" date="2021-08" db="EMBL/GenBank/DDBJ databases">
        <title>Culture and genomic analysis of Symbiopectobacterium purcellii sp. nov. gen. nov., isolated from the leafhopper Empoasca decipiens.</title>
        <authorList>
            <person name="Nadal-Jimenez P."/>
            <person name="Siozios S."/>
            <person name="Halliday N."/>
            <person name="Camara M."/>
            <person name="Hurst G.D.D."/>
        </authorList>
    </citation>
    <scope>NUCLEOTIDE SEQUENCE [LARGE SCALE GENOMIC DNA]</scope>
    <source>
        <strain evidence="1 2">SyEd1</strain>
    </source>
</reference>
<dbReference type="EMBL" id="CP081864">
    <property type="protein sequence ID" value="QZN95417.1"/>
    <property type="molecule type" value="Genomic_DNA"/>
</dbReference>
<dbReference type="Proteomes" id="UP000825886">
    <property type="component" value="Chromosome"/>
</dbReference>
<proteinExistence type="predicted"/>
<keyword evidence="2" id="KW-1185">Reference proteome</keyword>